<dbReference type="InterPro" id="IPR036964">
    <property type="entry name" value="RASGEF_cat_dom_sf"/>
</dbReference>
<dbReference type="PROSITE" id="PS50009">
    <property type="entry name" value="RASGEF_CAT"/>
    <property type="match status" value="1"/>
</dbReference>
<organism evidence="5 6">
    <name type="scientific">Romanomermis culicivorax</name>
    <name type="common">Nematode worm</name>
    <dbReference type="NCBI Taxonomy" id="13658"/>
    <lineage>
        <taxon>Eukaryota</taxon>
        <taxon>Metazoa</taxon>
        <taxon>Ecdysozoa</taxon>
        <taxon>Nematoda</taxon>
        <taxon>Enoplea</taxon>
        <taxon>Dorylaimia</taxon>
        <taxon>Mermithida</taxon>
        <taxon>Mermithoidea</taxon>
        <taxon>Mermithidae</taxon>
        <taxon>Romanomermis</taxon>
    </lineage>
</organism>
<dbReference type="Pfam" id="PF00617">
    <property type="entry name" value="RasGEF"/>
    <property type="match status" value="1"/>
</dbReference>
<dbReference type="Gene3D" id="1.20.870.10">
    <property type="entry name" value="Son of sevenless (SoS) protein Chain: S domain 1"/>
    <property type="match status" value="1"/>
</dbReference>
<reference evidence="6" key="1">
    <citation type="submission" date="2022-11" db="UniProtKB">
        <authorList>
            <consortium name="WormBaseParasite"/>
        </authorList>
    </citation>
    <scope>IDENTIFICATION</scope>
</reference>
<dbReference type="InterPro" id="IPR000651">
    <property type="entry name" value="Ras-like_Gua-exchang_fac_N"/>
</dbReference>
<name>A0A915JI54_ROMCU</name>
<proteinExistence type="predicted"/>
<dbReference type="PANTHER" id="PTHR23113:SF363">
    <property type="entry name" value="PROTEIN SON OF SEVENLESS"/>
    <property type="match status" value="1"/>
</dbReference>
<dbReference type="InterPro" id="IPR008937">
    <property type="entry name" value="Ras-like_GEF"/>
</dbReference>
<dbReference type="PROSITE" id="PS50212">
    <property type="entry name" value="RASGEF_NTER"/>
    <property type="match status" value="1"/>
</dbReference>
<evidence type="ECO:0000256" key="1">
    <source>
        <dbReference type="ARBA" id="ARBA00022658"/>
    </source>
</evidence>
<dbReference type="SUPFAM" id="SSF48366">
    <property type="entry name" value="Ras GEF"/>
    <property type="match status" value="1"/>
</dbReference>
<evidence type="ECO:0000256" key="2">
    <source>
        <dbReference type="PROSITE-ProRule" id="PRU00168"/>
    </source>
</evidence>
<evidence type="ECO:0000313" key="6">
    <source>
        <dbReference type="WBParaSite" id="nRc.2.0.1.t25820-RA"/>
    </source>
</evidence>
<keyword evidence="1 2" id="KW-0344">Guanine-nucleotide releasing factor</keyword>
<evidence type="ECO:0000259" key="4">
    <source>
        <dbReference type="PROSITE" id="PS50212"/>
    </source>
</evidence>
<feature type="domain" description="Ras-GEF" evidence="3">
    <location>
        <begin position="110"/>
        <end position="246"/>
    </location>
</feature>
<dbReference type="CDD" id="cd06224">
    <property type="entry name" value="REM"/>
    <property type="match status" value="1"/>
</dbReference>
<dbReference type="WBParaSite" id="nRc.2.0.1.t25820-RA">
    <property type="protein sequence ID" value="nRc.2.0.1.t25820-RA"/>
    <property type="gene ID" value="nRc.2.0.1.g25820"/>
</dbReference>
<dbReference type="GO" id="GO:0005886">
    <property type="term" value="C:plasma membrane"/>
    <property type="evidence" value="ECO:0007669"/>
    <property type="project" value="TreeGrafter"/>
</dbReference>
<dbReference type="PANTHER" id="PTHR23113">
    <property type="entry name" value="GUANINE NUCLEOTIDE EXCHANGE FACTOR"/>
    <property type="match status" value="1"/>
</dbReference>
<protein>
    <submittedName>
        <fullName evidence="6">Uncharacterized protein</fullName>
    </submittedName>
</protein>
<dbReference type="OMA" id="STERVAM"/>
<accession>A0A915JI54</accession>
<dbReference type="Gene3D" id="1.10.840.10">
    <property type="entry name" value="Ras guanine-nucleotide exchange factors catalytic domain"/>
    <property type="match status" value="1"/>
</dbReference>
<dbReference type="Pfam" id="PF00618">
    <property type="entry name" value="RasGEF_N"/>
    <property type="match status" value="1"/>
</dbReference>
<dbReference type="Proteomes" id="UP000887565">
    <property type="component" value="Unplaced"/>
</dbReference>
<evidence type="ECO:0000259" key="3">
    <source>
        <dbReference type="PROSITE" id="PS50009"/>
    </source>
</evidence>
<feature type="domain" description="N-terminal Ras-GEF" evidence="4">
    <location>
        <begin position="1"/>
        <end position="152"/>
    </location>
</feature>
<sequence length="246" mass="29538">MFLMTYRSFCEPRELLNLLLERFFIPDPNFGDFVQNYNQQQQQLQWDRISCSTEISNFSSMTTATENGASTSDFDPFLRDVMKKFRKDYAQPIQIRVLSCLRHWIELHYYDFDQDPQLLKMLKDFLLKIEDSKYKYSKMWSKNVREALNRKRGANKIWAALMTEFLFQNLQLWYKAVGTLTYVDFFAYYLEKMVVESENLDERVSVVNRILEIMCVFQELNNFNGLFEIYSALVSAAVDRLWFTWE</sequence>
<dbReference type="GO" id="GO:0007265">
    <property type="term" value="P:Ras protein signal transduction"/>
    <property type="evidence" value="ECO:0007669"/>
    <property type="project" value="TreeGrafter"/>
</dbReference>
<dbReference type="InterPro" id="IPR023578">
    <property type="entry name" value="Ras_GEF_dom_sf"/>
</dbReference>
<dbReference type="GO" id="GO:0005085">
    <property type="term" value="F:guanyl-nucleotide exchange factor activity"/>
    <property type="evidence" value="ECO:0007669"/>
    <property type="project" value="UniProtKB-KW"/>
</dbReference>
<evidence type="ECO:0000313" key="5">
    <source>
        <dbReference type="Proteomes" id="UP000887565"/>
    </source>
</evidence>
<keyword evidence="5" id="KW-1185">Reference proteome</keyword>
<dbReference type="AlphaFoldDB" id="A0A915JI54"/>
<dbReference type="InterPro" id="IPR001895">
    <property type="entry name" value="RASGEF_cat_dom"/>
</dbReference>